<dbReference type="PANTHER" id="PTHR31025">
    <property type="entry name" value="SI:CH211-196P9.1-RELATED"/>
    <property type="match status" value="1"/>
</dbReference>
<dbReference type="EMBL" id="JANIIK010000039">
    <property type="protein sequence ID" value="KAJ3609217.1"/>
    <property type="molecule type" value="Genomic_DNA"/>
</dbReference>
<evidence type="ECO:0000313" key="1">
    <source>
        <dbReference type="EMBL" id="KAJ3609217.1"/>
    </source>
</evidence>
<name>A0A9Q0EK49_9TELE</name>
<protein>
    <submittedName>
        <fullName evidence="1">Uncharacterized protein</fullName>
    </submittedName>
</protein>
<organism evidence="1 2">
    <name type="scientific">Muraenolepis orangiensis</name>
    <name type="common">Patagonian moray cod</name>
    <dbReference type="NCBI Taxonomy" id="630683"/>
    <lineage>
        <taxon>Eukaryota</taxon>
        <taxon>Metazoa</taxon>
        <taxon>Chordata</taxon>
        <taxon>Craniata</taxon>
        <taxon>Vertebrata</taxon>
        <taxon>Euteleostomi</taxon>
        <taxon>Actinopterygii</taxon>
        <taxon>Neopterygii</taxon>
        <taxon>Teleostei</taxon>
        <taxon>Neoteleostei</taxon>
        <taxon>Acanthomorphata</taxon>
        <taxon>Zeiogadaria</taxon>
        <taxon>Gadariae</taxon>
        <taxon>Gadiformes</taxon>
        <taxon>Muraenolepidoidei</taxon>
        <taxon>Muraenolepididae</taxon>
        <taxon>Muraenolepis</taxon>
    </lineage>
</organism>
<proteinExistence type="predicted"/>
<dbReference type="AlphaFoldDB" id="A0A9Q0EK49"/>
<dbReference type="Proteomes" id="UP001148018">
    <property type="component" value="Unassembled WGS sequence"/>
</dbReference>
<reference evidence="1" key="1">
    <citation type="submission" date="2022-07" db="EMBL/GenBank/DDBJ databases">
        <title>Chromosome-level genome of Muraenolepis orangiensis.</title>
        <authorList>
            <person name="Kim J."/>
        </authorList>
    </citation>
    <scope>NUCLEOTIDE SEQUENCE</scope>
    <source>
        <strain evidence="1">KU_S4_2022</strain>
        <tissue evidence="1">Muscle</tissue>
    </source>
</reference>
<dbReference type="OrthoDB" id="8895157at2759"/>
<comment type="caution">
    <text evidence="1">The sequence shown here is derived from an EMBL/GenBank/DDBJ whole genome shotgun (WGS) entry which is preliminary data.</text>
</comment>
<accession>A0A9Q0EK49</accession>
<dbReference type="PANTHER" id="PTHR31025:SF27">
    <property type="entry name" value="SI:CH211-193K19.2-RELATED"/>
    <property type="match status" value="1"/>
</dbReference>
<gene>
    <name evidence="1" type="ORF">NHX12_023741</name>
</gene>
<evidence type="ECO:0000313" key="2">
    <source>
        <dbReference type="Proteomes" id="UP001148018"/>
    </source>
</evidence>
<sequence length="172" mass="19398">MSKTFSYRRKEVVQGKPSAGEFKARWPAVFHVDEATSDVNIKREAILKALCIHLGEDDGHLIREYMDIEGGDFIRHLQKSTMGIYVISKEGGEPGHYDDVGIFVEGLILLDNIGSVARACAIMLGVIYTLNLSYPKELRYYYEFIQKVLLKMDGERLSPKVLGLKNKVTLSV</sequence>
<keyword evidence="2" id="KW-1185">Reference proteome</keyword>